<gene>
    <name evidence="2" type="ORF">CJ030_MR3G014585</name>
</gene>
<dbReference type="OrthoDB" id="758862at2759"/>
<name>A0A6A1VYX2_9ROSI</name>
<dbReference type="Proteomes" id="UP000516437">
    <property type="component" value="Chromosome 3"/>
</dbReference>
<feature type="compositionally biased region" description="Basic and acidic residues" evidence="1">
    <location>
        <begin position="1085"/>
        <end position="1098"/>
    </location>
</feature>
<feature type="region of interest" description="Disordered" evidence="1">
    <location>
        <begin position="1267"/>
        <end position="1295"/>
    </location>
</feature>
<evidence type="ECO:0000313" key="2">
    <source>
        <dbReference type="EMBL" id="KAB1218005.1"/>
    </source>
</evidence>
<accession>A0A6A1VYX2</accession>
<feature type="region of interest" description="Disordered" evidence="1">
    <location>
        <begin position="1056"/>
        <end position="1107"/>
    </location>
</feature>
<organism evidence="2 3">
    <name type="scientific">Morella rubra</name>
    <name type="common">Chinese bayberry</name>
    <dbReference type="NCBI Taxonomy" id="262757"/>
    <lineage>
        <taxon>Eukaryota</taxon>
        <taxon>Viridiplantae</taxon>
        <taxon>Streptophyta</taxon>
        <taxon>Embryophyta</taxon>
        <taxon>Tracheophyta</taxon>
        <taxon>Spermatophyta</taxon>
        <taxon>Magnoliopsida</taxon>
        <taxon>eudicotyledons</taxon>
        <taxon>Gunneridae</taxon>
        <taxon>Pentapetalae</taxon>
        <taxon>rosids</taxon>
        <taxon>fabids</taxon>
        <taxon>Fagales</taxon>
        <taxon>Myricaceae</taxon>
        <taxon>Morella</taxon>
    </lineage>
</organism>
<dbReference type="PANTHER" id="PTHR34536:SF4">
    <property type="entry name" value="BTZ DOMAIN-CONTAINING PROTEIN"/>
    <property type="match status" value="1"/>
</dbReference>
<feature type="compositionally biased region" description="Low complexity" evidence="1">
    <location>
        <begin position="68"/>
        <end position="79"/>
    </location>
</feature>
<feature type="compositionally biased region" description="Polar residues" evidence="1">
    <location>
        <begin position="1268"/>
        <end position="1277"/>
    </location>
</feature>
<proteinExistence type="predicted"/>
<evidence type="ECO:0000256" key="1">
    <source>
        <dbReference type="SAM" id="MobiDB-lite"/>
    </source>
</evidence>
<feature type="compositionally biased region" description="Basic residues" evidence="1">
    <location>
        <begin position="1059"/>
        <end position="1073"/>
    </location>
</feature>
<evidence type="ECO:0000313" key="3">
    <source>
        <dbReference type="Proteomes" id="UP000516437"/>
    </source>
</evidence>
<feature type="region of interest" description="Disordered" evidence="1">
    <location>
        <begin position="1123"/>
        <end position="1159"/>
    </location>
</feature>
<dbReference type="EMBL" id="RXIC02000021">
    <property type="protein sequence ID" value="KAB1218005.1"/>
    <property type="molecule type" value="Genomic_DNA"/>
</dbReference>
<reference evidence="2 3" key="1">
    <citation type="journal article" date="2019" name="Plant Biotechnol. J.">
        <title>The red bayberry genome and genetic basis of sex determination.</title>
        <authorList>
            <person name="Jia H.M."/>
            <person name="Jia H.J."/>
            <person name="Cai Q.L."/>
            <person name="Wang Y."/>
            <person name="Zhao H.B."/>
            <person name="Yang W.F."/>
            <person name="Wang G.Y."/>
            <person name="Li Y.H."/>
            <person name="Zhan D.L."/>
            <person name="Shen Y.T."/>
            <person name="Niu Q.F."/>
            <person name="Chang L."/>
            <person name="Qiu J."/>
            <person name="Zhao L."/>
            <person name="Xie H.B."/>
            <person name="Fu W.Y."/>
            <person name="Jin J."/>
            <person name="Li X.W."/>
            <person name="Jiao Y."/>
            <person name="Zhou C.C."/>
            <person name="Tu T."/>
            <person name="Chai C.Y."/>
            <person name="Gao J.L."/>
            <person name="Fan L.J."/>
            <person name="van de Weg E."/>
            <person name="Wang J.Y."/>
            <person name="Gao Z.S."/>
        </authorList>
    </citation>
    <scope>NUCLEOTIDE SEQUENCE [LARGE SCALE GENOMIC DNA]</scope>
    <source>
        <tissue evidence="2">Leaves</tissue>
    </source>
</reference>
<protein>
    <submittedName>
        <fullName evidence="2">Uncharacterized protein</fullName>
    </submittedName>
</protein>
<comment type="caution">
    <text evidence="2">The sequence shown here is derived from an EMBL/GenBank/DDBJ whole genome shotgun (WGS) entry which is preliminary data.</text>
</comment>
<feature type="compositionally biased region" description="Basic and acidic residues" evidence="1">
    <location>
        <begin position="1278"/>
        <end position="1295"/>
    </location>
</feature>
<feature type="compositionally biased region" description="Basic and acidic residues" evidence="1">
    <location>
        <begin position="49"/>
        <end position="58"/>
    </location>
</feature>
<feature type="region of interest" description="Disordered" evidence="1">
    <location>
        <begin position="676"/>
        <end position="710"/>
    </location>
</feature>
<feature type="region of interest" description="Disordered" evidence="1">
    <location>
        <begin position="957"/>
        <end position="985"/>
    </location>
</feature>
<feature type="compositionally biased region" description="Basic and acidic residues" evidence="1">
    <location>
        <begin position="84"/>
        <end position="97"/>
    </location>
</feature>
<feature type="region of interest" description="Disordered" evidence="1">
    <location>
        <begin position="24"/>
        <end position="113"/>
    </location>
</feature>
<feature type="compositionally biased region" description="Polar residues" evidence="1">
    <location>
        <begin position="38"/>
        <end position="48"/>
    </location>
</feature>
<keyword evidence="3" id="KW-1185">Reference proteome</keyword>
<sequence>MFRTGLKPVSRQSSDYIAGVPIKKRRFPLFNHSPPSEEPSSILTQSDSLTKDQSDLLQKEQSSPSQGSTISNASIATSSCMSDANKKLVSEERKRNPDFANATGVQSNPNYSRVKLETPSLEIHSGSLDNTDCEDKVVAAEKSARQITLGKTKLQLAPDEALSLTVGKEIYSEEKFKKKGKVEISTVPGNTELTLGIKENPFPALENSVGRGQNQGTLESGLLTLSLSKGNSSNQCKNDDIALNSGVQQCANRANWDLNTTMDAWGSSASDAAAGHVTGDGAEDIKPKLGSMGMIGMVAASCQNSLLVIGNKANLTIPSKLSGQNSNLVDSLHLGLSPSSLQLQVRPEPSSLAGKEDSGRVFPGIALPRLVASTSNSNRVNCRTVKSEPFDESIKVDNVGNVASNMRIITNTALKHELRNFGFDKSSQISALKLVDRASLKTEPVYEGSEHVLNTIEGTSQPLDKHVLQGLSDQSFAMAQPATAHMSCPVGEPSCSTELTIASDVANNLANNLEHPKCAKGAHSNGELVPQGASETAMQVAPEDVALSAGHDSKELSDSVMTETVRAGGGNADDPEQHRVEFVNGHLSDMRGTEGSASDEEKINISADMLEEDSYSSDYESDGNHPLARAMDIEQDGEEDDYEDGEVREPAVHNVIEEPACDKQEVDCVNLGDSDNRKMDSVGQHGGHHPTSAHIEENEVQPEDSDELENKDIVDNPETVKVVSDYGANKPMCMQESLPIETLPTGTGTGTKRTDKELQSKLLVDSGSKDCLKEQGTELSSEQTTKEEAVVPVTQDAYENVDKPVLGEMKDTALPKIEASANGDDAAKDINSGGNQRRIINLSRASNVSSPGKSRPISARSLPSRAGRERLPDVALEAEKLLPRGRGRITSRSDTLHGEWDSDRDFTSQFYNGPTEFRVSRHKYASAAPGADFEYGNYNAPPDGAFFGTGRGGRNHLNNEGAIFRPIPSRRRSPGGREASAGRGGVQMVRRVPRNVSPGRCIDEDGSEVVGLRHSEKFMRVFPEDTIDPMFGRPQPAYEGVGGHFVRGARNFSSVQRRGLPRIRSKSPIRSRSRSPVQWISPRRRSQDEFGGHPELTHRRSPPIFRMEGMRSPGFTREHMVRRHGSPQYLSRPSNDLGDMESGRDHGHPRSVIPNRNQSDRIILRNRRYPVIDPRERAENDEFFGGPMNTGRLHEVAADANGDERRRFAERRGPVHSFRPPYNEANNGGFHLNSEDAPGPFRFCPEDDSKFHQRGNLRDREFDRRIKNQSGNAPTRTRSIEEQEANYRRGGEVWHDDGFDELSRVKRKRF</sequence>
<feature type="compositionally biased region" description="Acidic residues" evidence="1">
    <location>
        <begin position="698"/>
        <end position="707"/>
    </location>
</feature>
<feature type="region of interest" description="Disordered" evidence="1">
    <location>
        <begin position="846"/>
        <end position="868"/>
    </location>
</feature>
<dbReference type="PANTHER" id="PTHR34536">
    <property type="entry name" value="DENTIN SIALOPHOSPHOPROTEIN-LIKE PROTEIN"/>
    <property type="match status" value="1"/>
</dbReference>